<comment type="function">
    <text evidence="2">Catalyzes the reversible cyclization of carbamoyl aspartate to dihydroorotate.</text>
</comment>
<sequence>MELKNYWIVDCDRTLFGDVKIVDGKIANIIERKAQGTMGEGVLMPSFIDLHAHFREPGYTHKEDIKSGSEAAAKGGYTHVTLMANTNPVCDNMTVLNAINERNKEVGIIDINQCVSGTTGLLGDDYSHLEGLEDGKVKCISDDGKGVMSHSVMRDILDICTKKGWTFMSHAEDSSADNMRDAENNMTERDVQIAEEIDGRIHMCHVSTREAIDIIRRGKKNGVKVTCEVTPHHIMNPDGISDYRVNPPIRENEDILEIIKGINDGTVDAIATDHAPHTLEDKKNGAPGISGIELSFPICYSELVKSRKITINKLSELMSYNPAKILNLKKGKIKEGYDGDMVIVNLKETQLVKEENLLSRGKNTPLIGREFYGVVEATIKNGEFIYRRESNDNR</sequence>
<evidence type="ECO:0000256" key="2">
    <source>
        <dbReference type="ARBA" id="ARBA00002368"/>
    </source>
</evidence>
<dbReference type="InterPro" id="IPR002195">
    <property type="entry name" value="Dihydroorotase_CS"/>
</dbReference>
<reference evidence="8" key="2">
    <citation type="submission" date="2021-04" db="EMBL/GenBank/DDBJ databases">
        <authorList>
            <person name="Dong X."/>
        </authorList>
    </citation>
    <scope>NUCLEOTIDE SEQUENCE</scope>
    <source>
        <strain evidence="8">ZWT</strain>
    </source>
</reference>
<dbReference type="NCBIfam" id="TIGR00857">
    <property type="entry name" value="pyrC_multi"/>
    <property type="match status" value="1"/>
</dbReference>
<dbReference type="PANTHER" id="PTHR43668:SF2">
    <property type="entry name" value="ALLANTOINASE"/>
    <property type="match status" value="1"/>
</dbReference>
<evidence type="ECO:0000313" key="9">
    <source>
        <dbReference type="Proteomes" id="UP001056429"/>
    </source>
</evidence>
<dbReference type="InterPro" id="IPR032466">
    <property type="entry name" value="Metal_Hydrolase"/>
</dbReference>
<keyword evidence="5" id="KW-0378">Hydrolase</keyword>
<evidence type="ECO:0000256" key="5">
    <source>
        <dbReference type="ARBA" id="ARBA00022801"/>
    </source>
</evidence>
<comment type="cofactor">
    <cofactor evidence="1">
        <name>Zn(2+)</name>
        <dbReference type="ChEBI" id="CHEBI:29105"/>
    </cofactor>
</comment>
<proteinExistence type="inferred from homology"/>
<evidence type="ECO:0000256" key="4">
    <source>
        <dbReference type="ARBA" id="ARBA00022723"/>
    </source>
</evidence>
<accession>A0A9J6P1Q0</accession>
<dbReference type="AlphaFoldDB" id="A0A9J6P1Q0"/>
<dbReference type="EMBL" id="JAGSOJ010000002">
    <property type="protein sequence ID" value="MCM1990459.1"/>
    <property type="molecule type" value="Genomic_DNA"/>
</dbReference>
<evidence type="ECO:0000256" key="6">
    <source>
        <dbReference type="ARBA" id="ARBA00022975"/>
    </source>
</evidence>
<name>A0A9J6P1Q0_9CLOT</name>
<dbReference type="InterPro" id="IPR004722">
    <property type="entry name" value="DHOase"/>
</dbReference>
<keyword evidence="6" id="KW-0665">Pyrimidine biosynthesis</keyword>
<dbReference type="GO" id="GO:0004151">
    <property type="term" value="F:dihydroorotase activity"/>
    <property type="evidence" value="ECO:0007669"/>
    <property type="project" value="InterPro"/>
</dbReference>
<dbReference type="PROSITE" id="PS00482">
    <property type="entry name" value="DIHYDROOROTASE_1"/>
    <property type="match status" value="1"/>
</dbReference>
<dbReference type="InterPro" id="IPR011059">
    <property type="entry name" value="Metal-dep_hydrolase_composite"/>
</dbReference>
<dbReference type="Gene3D" id="3.20.20.140">
    <property type="entry name" value="Metal-dependent hydrolases"/>
    <property type="match status" value="1"/>
</dbReference>
<dbReference type="GO" id="GO:0006221">
    <property type="term" value="P:pyrimidine nucleotide biosynthetic process"/>
    <property type="evidence" value="ECO:0007669"/>
    <property type="project" value="UniProtKB-KW"/>
</dbReference>
<comment type="similarity">
    <text evidence="3">Belongs to the metallo-dependent hydrolases superfamily. DHOase family. Class I DHOase subfamily.</text>
</comment>
<dbReference type="GO" id="GO:0046872">
    <property type="term" value="F:metal ion binding"/>
    <property type="evidence" value="ECO:0007669"/>
    <property type="project" value="UniProtKB-KW"/>
</dbReference>
<keyword evidence="4" id="KW-0479">Metal-binding</keyword>
<organism evidence="8 9">
    <name type="scientific">Oceanirhabdus seepicola</name>
    <dbReference type="NCBI Taxonomy" id="2828781"/>
    <lineage>
        <taxon>Bacteria</taxon>
        <taxon>Bacillati</taxon>
        <taxon>Bacillota</taxon>
        <taxon>Clostridia</taxon>
        <taxon>Eubacteriales</taxon>
        <taxon>Clostridiaceae</taxon>
        <taxon>Oceanirhabdus</taxon>
    </lineage>
</organism>
<keyword evidence="9" id="KW-1185">Reference proteome</keyword>
<gene>
    <name evidence="8" type="ORF">KDK92_12075</name>
</gene>
<comment type="caution">
    <text evidence="8">The sequence shown here is derived from an EMBL/GenBank/DDBJ whole genome shotgun (WGS) entry which is preliminary data.</text>
</comment>
<reference evidence="8" key="1">
    <citation type="journal article" date="2021" name="mSystems">
        <title>Bacteria and Archaea Synergistically Convert Glycine Betaine to Biogenic Methane in the Formosa Cold Seep of the South China Sea.</title>
        <authorList>
            <person name="Li L."/>
            <person name="Zhang W."/>
            <person name="Zhang S."/>
            <person name="Song L."/>
            <person name="Sun Q."/>
            <person name="Zhang H."/>
            <person name="Xiang H."/>
            <person name="Dong X."/>
        </authorList>
    </citation>
    <scope>NUCLEOTIDE SEQUENCE</scope>
    <source>
        <strain evidence="8">ZWT</strain>
    </source>
</reference>
<dbReference type="PANTHER" id="PTHR43668">
    <property type="entry name" value="ALLANTOINASE"/>
    <property type="match status" value="1"/>
</dbReference>
<evidence type="ECO:0000256" key="3">
    <source>
        <dbReference type="ARBA" id="ARBA00010286"/>
    </source>
</evidence>
<dbReference type="Pfam" id="PF01979">
    <property type="entry name" value="Amidohydro_1"/>
    <property type="match status" value="1"/>
</dbReference>
<dbReference type="CDD" id="cd01317">
    <property type="entry name" value="DHOase_IIa"/>
    <property type="match status" value="1"/>
</dbReference>
<dbReference type="Proteomes" id="UP001056429">
    <property type="component" value="Unassembled WGS sequence"/>
</dbReference>
<dbReference type="InterPro" id="IPR006680">
    <property type="entry name" value="Amidohydro-rel"/>
</dbReference>
<feature type="domain" description="Amidohydrolase-related" evidence="7">
    <location>
        <begin position="42"/>
        <end position="383"/>
    </location>
</feature>
<dbReference type="InterPro" id="IPR050138">
    <property type="entry name" value="DHOase/Allantoinase_Hydrolase"/>
</dbReference>
<dbReference type="GO" id="GO:0006145">
    <property type="term" value="P:purine nucleobase catabolic process"/>
    <property type="evidence" value="ECO:0007669"/>
    <property type="project" value="TreeGrafter"/>
</dbReference>
<dbReference type="SUPFAM" id="SSF51338">
    <property type="entry name" value="Composite domain of metallo-dependent hydrolases"/>
    <property type="match status" value="1"/>
</dbReference>
<evidence type="ECO:0000313" key="8">
    <source>
        <dbReference type="EMBL" id="MCM1990459.1"/>
    </source>
</evidence>
<dbReference type="PROSITE" id="PS00483">
    <property type="entry name" value="DIHYDROOROTASE_2"/>
    <property type="match status" value="1"/>
</dbReference>
<evidence type="ECO:0000259" key="7">
    <source>
        <dbReference type="Pfam" id="PF01979"/>
    </source>
</evidence>
<dbReference type="GO" id="GO:0004038">
    <property type="term" value="F:allantoinase activity"/>
    <property type="evidence" value="ECO:0007669"/>
    <property type="project" value="TreeGrafter"/>
</dbReference>
<dbReference type="SUPFAM" id="SSF51556">
    <property type="entry name" value="Metallo-dependent hydrolases"/>
    <property type="match status" value="1"/>
</dbReference>
<protein>
    <submittedName>
        <fullName evidence="8">Dihydroorotase</fullName>
    </submittedName>
</protein>
<dbReference type="GO" id="GO:0005737">
    <property type="term" value="C:cytoplasm"/>
    <property type="evidence" value="ECO:0007669"/>
    <property type="project" value="TreeGrafter"/>
</dbReference>
<evidence type="ECO:0000256" key="1">
    <source>
        <dbReference type="ARBA" id="ARBA00001947"/>
    </source>
</evidence>